<comment type="caution">
    <text evidence="3">The sequence shown here is derived from an EMBL/GenBank/DDBJ whole genome shotgun (WGS) entry which is preliminary data.</text>
</comment>
<feature type="transmembrane region" description="Helical" evidence="1">
    <location>
        <begin position="37"/>
        <end position="55"/>
    </location>
</feature>
<dbReference type="EMBL" id="JABAYA010000077">
    <property type="protein sequence ID" value="KAF7726538.1"/>
    <property type="molecule type" value="Genomic_DNA"/>
</dbReference>
<keyword evidence="4" id="KW-1185">Reference proteome</keyword>
<reference evidence="3" key="1">
    <citation type="submission" date="2020-01" db="EMBL/GenBank/DDBJ databases">
        <title>Genome Sequencing of Three Apophysomyces-Like Fungal Strains Confirms a Novel Fungal Genus in the Mucoromycota with divergent Burkholderia-like Endosymbiotic Bacteria.</title>
        <authorList>
            <person name="Stajich J.E."/>
            <person name="Macias A.M."/>
            <person name="Carter-House D."/>
            <person name="Lovett B."/>
            <person name="Kasson L.R."/>
            <person name="Berry K."/>
            <person name="Grigoriev I."/>
            <person name="Chang Y."/>
            <person name="Spatafora J."/>
            <person name="Kasson M.T."/>
        </authorList>
    </citation>
    <scope>NUCLEOTIDE SEQUENCE</scope>
    <source>
        <strain evidence="3">NRRL A-21654</strain>
    </source>
</reference>
<keyword evidence="1" id="KW-0472">Membrane</keyword>
<keyword evidence="1" id="KW-0812">Transmembrane</keyword>
<evidence type="ECO:0000313" key="3">
    <source>
        <dbReference type="EMBL" id="KAF7726538.1"/>
    </source>
</evidence>
<protein>
    <recommendedName>
        <fullName evidence="2">DUF4097 domain-containing protein</fullName>
    </recommendedName>
</protein>
<dbReference type="OrthoDB" id="2287180at2759"/>
<dbReference type="InterPro" id="IPR025164">
    <property type="entry name" value="Toastrack_DUF4097"/>
</dbReference>
<keyword evidence="1" id="KW-1133">Transmembrane helix</keyword>
<accession>A0A8H7ENY8</accession>
<dbReference type="Proteomes" id="UP000605846">
    <property type="component" value="Unassembled WGS sequence"/>
</dbReference>
<evidence type="ECO:0000256" key="1">
    <source>
        <dbReference type="SAM" id="Phobius"/>
    </source>
</evidence>
<dbReference type="Pfam" id="PF13349">
    <property type="entry name" value="DUF4097"/>
    <property type="match status" value="1"/>
</dbReference>
<feature type="domain" description="DUF4097" evidence="2">
    <location>
        <begin position="174"/>
        <end position="327"/>
    </location>
</feature>
<evidence type="ECO:0000313" key="4">
    <source>
        <dbReference type="Proteomes" id="UP000605846"/>
    </source>
</evidence>
<name>A0A8H7ENY8_9FUNG</name>
<sequence length="353" mass="39007">MSNLELPMYNDEKQPLCPNACHCYNLKRRSPSSHKKWWMLFGFLSIIALSHPYWISSCRPINFQTAELGHAKHVCGQPTIPWSGPSIIEVPEAYKSLRIKQQQHAGLSIPETGNVRVIQTDAVEHVTVQLDIKVEDEKDQDRIWIEQEVSSEGVWDIKIKHDKNKHRPLCVLLDIVVQLPSKDSLASLDINVLNNDITVQHGLEFSKALALATAKGNIIVHDLISAKTAFATASGVIQGTVDSLLGNLAASTANGDVNIFVNNVADKVSAIDIATANGAVELQMPATYESRFNLTTVLGKIKVESQTNPEKIHIKKDSTFGRYIAGYYGDEEVKGKKINLTTVVGDVVLTYNE</sequence>
<gene>
    <name evidence="3" type="ORF">EC973_008669</name>
</gene>
<organism evidence="3 4">
    <name type="scientific">Apophysomyces ossiformis</name>
    <dbReference type="NCBI Taxonomy" id="679940"/>
    <lineage>
        <taxon>Eukaryota</taxon>
        <taxon>Fungi</taxon>
        <taxon>Fungi incertae sedis</taxon>
        <taxon>Mucoromycota</taxon>
        <taxon>Mucoromycotina</taxon>
        <taxon>Mucoromycetes</taxon>
        <taxon>Mucorales</taxon>
        <taxon>Mucorineae</taxon>
        <taxon>Mucoraceae</taxon>
        <taxon>Apophysomyces</taxon>
    </lineage>
</organism>
<proteinExistence type="predicted"/>
<evidence type="ECO:0000259" key="2">
    <source>
        <dbReference type="Pfam" id="PF13349"/>
    </source>
</evidence>
<dbReference type="AlphaFoldDB" id="A0A8H7ENY8"/>